<dbReference type="PANTHER" id="PTHR46383">
    <property type="entry name" value="ASPARTATE AMINOTRANSFERASE"/>
    <property type="match status" value="1"/>
</dbReference>
<reference evidence="8" key="1">
    <citation type="submission" date="2017-09" db="EMBL/GenBank/DDBJ databases">
        <title>Depth-based differentiation of microbial function through sediment-hosted aquifers and enrichment of novel symbionts in the deep terrestrial subsurface.</title>
        <authorList>
            <person name="Probst A.J."/>
            <person name="Ladd B."/>
            <person name="Jarett J.K."/>
            <person name="Geller-Mcgrath D.E."/>
            <person name="Sieber C.M.K."/>
            <person name="Emerson J.B."/>
            <person name="Anantharaman K."/>
            <person name="Thomas B.C."/>
            <person name="Malmstrom R."/>
            <person name="Stieglmeier M."/>
            <person name="Klingl A."/>
            <person name="Woyke T."/>
            <person name="Ryan C.M."/>
            <person name="Banfield J.F."/>
        </authorList>
    </citation>
    <scope>NUCLEOTIDE SEQUENCE [LARGE SCALE GENOMIC DNA]</scope>
</reference>
<dbReference type="GO" id="GO:0030170">
    <property type="term" value="F:pyridoxal phosphate binding"/>
    <property type="evidence" value="ECO:0007669"/>
    <property type="project" value="InterPro"/>
</dbReference>
<proteinExistence type="inferred from homology"/>
<gene>
    <name evidence="7" type="ORF">COY72_00105</name>
</gene>
<sequence length="116" mass="13293">MNRKILDISKRAEEAQFSPIRKFVPFLEKAKKRGVEVFELHIGQPDLETPKEILREIKNFKGKILSYTNSIGIEEVRKAWQKYYKDVGINLDTSEIIVTTGGSEAIFFAFATICNP</sequence>
<feature type="domain" description="Aminotransferase class I/classII large" evidence="6">
    <location>
        <begin position="36"/>
        <end position="116"/>
    </location>
</feature>
<evidence type="ECO:0000256" key="1">
    <source>
        <dbReference type="ARBA" id="ARBA00001933"/>
    </source>
</evidence>
<evidence type="ECO:0000313" key="8">
    <source>
        <dbReference type="Proteomes" id="UP000230055"/>
    </source>
</evidence>
<dbReference type="GO" id="GO:0006520">
    <property type="term" value="P:amino acid metabolic process"/>
    <property type="evidence" value="ECO:0007669"/>
    <property type="project" value="InterPro"/>
</dbReference>
<dbReference type="InterPro" id="IPR015422">
    <property type="entry name" value="PyrdxlP-dep_Trfase_small"/>
</dbReference>
<dbReference type="InterPro" id="IPR050596">
    <property type="entry name" value="AspAT/PAT-like"/>
</dbReference>
<organism evidence="7 8">
    <name type="scientific">Candidatus Nealsonbacteria bacterium CG_4_10_14_0_8_um_filter_35_10</name>
    <dbReference type="NCBI Taxonomy" id="1974683"/>
    <lineage>
        <taxon>Bacteria</taxon>
        <taxon>Candidatus Nealsoniibacteriota</taxon>
    </lineage>
</organism>
<accession>A0A2M7R8D9</accession>
<dbReference type="AlphaFoldDB" id="A0A2M7R8D9"/>
<keyword evidence="4 7" id="KW-0808">Transferase</keyword>
<evidence type="ECO:0000256" key="3">
    <source>
        <dbReference type="ARBA" id="ARBA00022576"/>
    </source>
</evidence>
<evidence type="ECO:0000313" key="7">
    <source>
        <dbReference type="EMBL" id="PIY91064.1"/>
    </source>
</evidence>
<comment type="similarity">
    <text evidence="2">Belongs to the class-I pyridoxal-phosphate-dependent aminotransferase family.</text>
</comment>
<dbReference type="InterPro" id="IPR004839">
    <property type="entry name" value="Aminotransferase_I/II_large"/>
</dbReference>
<evidence type="ECO:0000256" key="4">
    <source>
        <dbReference type="ARBA" id="ARBA00022679"/>
    </source>
</evidence>
<evidence type="ECO:0000256" key="5">
    <source>
        <dbReference type="ARBA" id="ARBA00022898"/>
    </source>
</evidence>
<comment type="cofactor">
    <cofactor evidence="1">
        <name>pyridoxal 5'-phosphate</name>
        <dbReference type="ChEBI" id="CHEBI:597326"/>
    </cofactor>
</comment>
<dbReference type="InterPro" id="IPR015421">
    <property type="entry name" value="PyrdxlP-dep_Trfase_major"/>
</dbReference>
<dbReference type="SUPFAM" id="SSF53383">
    <property type="entry name" value="PLP-dependent transferases"/>
    <property type="match status" value="1"/>
</dbReference>
<dbReference type="EC" id="2.6.1.1" evidence="7"/>
<feature type="non-terminal residue" evidence="7">
    <location>
        <position position="116"/>
    </location>
</feature>
<dbReference type="PANTHER" id="PTHR46383:SF3">
    <property type="entry name" value="ASPARTATE AMINOTRANSFERASE-RELATED"/>
    <property type="match status" value="1"/>
</dbReference>
<name>A0A2M7R8D9_9BACT</name>
<dbReference type="InterPro" id="IPR015424">
    <property type="entry name" value="PyrdxlP-dep_Trfase"/>
</dbReference>
<dbReference type="EMBL" id="PFLX01000003">
    <property type="protein sequence ID" value="PIY91064.1"/>
    <property type="molecule type" value="Genomic_DNA"/>
</dbReference>
<keyword evidence="5" id="KW-0663">Pyridoxal phosphate</keyword>
<evidence type="ECO:0000259" key="6">
    <source>
        <dbReference type="Pfam" id="PF00155"/>
    </source>
</evidence>
<dbReference type="Gene3D" id="3.90.1150.10">
    <property type="entry name" value="Aspartate Aminotransferase, domain 1"/>
    <property type="match status" value="1"/>
</dbReference>
<dbReference type="Pfam" id="PF00155">
    <property type="entry name" value="Aminotran_1_2"/>
    <property type="match status" value="1"/>
</dbReference>
<comment type="caution">
    <text evidence="7">The sequence shown here is derived from an EMBL/GenBank/DDBJ whole genome shotgun (WGS) entry which is preliminary data.</text>
</comment>
<dbReference type="Proteomes" id="UP000230055">
    <property type="component" value="Unassembled WGS sequence"/>
</dbReference>
<dbReference type="Gene3D" id="3.40.640.10">
    <property type="entry name" value="Type I PLP-dependent aspartate aminotransferase-like (Major domain)"/>
    <property type="match status" value="1"/>
</dbReference>
<protein>
    <submittedName>
        <fullName evidence="7">Aspartate aminotransferase</fullName>
        <ecNumber evidence="7">2.6.1.1</ecNumber>
    </submittedName>
</protein>
<dbReference type="GO" id="GO:0004069">
    <property type="term" value="F:L-aspartate:2-oxoglutarate aminotransferase activity"/>
    <property type="evidence" value="ECO:0007669"/>
    <property type="project" value="UniProtKB-EC"/>
</dbReference>
<keyword evidence="3 7" id="KW-0032">Aminotransferase</keyword>
<evidence type="ECO:0000256" key="2">
    <source>
        <dbReference type="ARBA" id="ARBA00007441"/>
    </source>
</evidence>